<dbReference type="PANTHER" id="PTHR30290">
    <property type="entry name" value="PERIPLASMIC BINDING COMPONENT OF ABC TRANSPORTER"/>
    <property type="match status" value="1"/>
</dbReference>
<feature type="compositionally biased region" description="Basic and acidic residues" evidence="4">
    <location>
        <begin position="552"/>
        <end position="567"/>
    </location>
</feature>
<proteinExistence type="inferred from homology"/>
<dbReference type="Pfam" id="PF00496">
    <property type="entry name" value="SBP_bac_5"/>
    <property type="match status" value="1"/>
</dbReference>
<keyword evidence="3" id="KW-0732">Signal</keyword>
<comment type="similarity">
    <text evidence="2">Belongs to the bacterial solute-binding protein 5 family.</text>
</comment>
<dbReference type="SUPFAM" id="SSF53850">
    <property type="entry name" value="Periplasmic binding protein-like II"/>
    <property type="match status" value="1"/>
</dbReference>
<dbReference type="Gene3D" id="3.90.76.10">
    <property type="entry name" value="Dipeptide-binding Protein, Domain 1"/>
    <property type="match status" value="1"/>
</dbReference>
<evidence type="ECO:0000313" key="7">
    <source>
        <dbReference type="Proteomes" id="UP001565474"/>
    </source>
</evidence>
<name>A0ABV4GAV8_9BRAD</name>
<sequence length="617" mass="67763">MRLTAVFSRDELLGEKFRSTKAHSCPFAGGLGGAGDGAACGNGEWVMADDTGKFGVGAGHLGIPNRRQFFQLGAGAAAGWTLSGNASAQTERPTNPPGKPRGQVIAALSQEPTVFHPLMPGIEVDQGIWWQVFSPLWYIEPDGKFAPDLAREVPTIENGGLSADGLTWKIKLRNNVKWHDGTPFTAEDVKFSLELINNPDFRVRNRVGHSLVKDIKVVAPDEIHWRMEASYSPYMSILSLTFIVPKHILEKVSDPNSSPFHNAPIGTGPFRWAERVPGDHIQLNAHTGYHGKGPYVERVVFKYIPDLTVLYTQFRTGQVDYTGLQGILPNFVQEAKTLKGRKIFVSSTSSVEHIAPNLDFGPFTDRAVREALYLAINKQAIIDALNYGLPTPTESFVPQQAWSFQQGLPQHKYDPAKANALLDAAGWVRGSGGIREKGGAKLEFTNSTTSGNAVREQTQQLPDPGLACDRRCDARQQHAGGGDLGRVLAAVEVQLGAGVGELHARQRPRRDAALRLRRHSRQRRPRLQHLSVQKPGGGSSARRRRQAVRTRPAQDHLWRPAEADPQRFCDPAAVPGLHCGGRKRGAARLPSQHQHLHQLLEHPRMVLGLMSRAGRIA</sequence>
<feature type="domain" description="Solute-binding protein family 5" evidence="5">
    <location>
        <begin position="146"/>
        <end position="460"/>
    </location>
</feature>
<accession>A0ABV4GAV8</accession>
<evidence type="ECO:0000313" key="6">
    <source>
        <dbReference type="EMBL" id="MEY9469062.1"/>
    </source>
</evidence>
<keyword evidence="7" id="KW-1185">Reference proteome</keyword>
<dbReference type="InterPro" id="IPR039424">
    <property type="entry name" value="SBP_5"/>
</dbReference>
<protein>
    <submittedName>
        <fullName evidence="6">Peptide/nickel transport system substrate-binding protein</fullName>
    </submittedName>
</protein>
<comment type="subcellular location">
    <subcellularLocation>
        <location evidence="1">Periplasm</location>
    </subcellularLocation>
</comment>
<dbReference type="Gene3D" id="3.40.190.10">
    <property type="entry name" value="Periplasmic binding protein-like II"/>
    <property type="match status" value="1"/>
</dbReference>
<dbReference type="EMBL" id="JBGBZN010000002">
    <property type="protein sequence ID" value="MEY9469062.1"/>
    <property type="molecule type" value="Genomic_DNA"/>
</dbReference>
<gene>
    <name evidence="6" type="ORF">ABH992_001461</name>
</gene>
<evidence type="ECO:0000256" key="1">
    <source>
        <dbReference type="ARBA" id="ARBA00004418"/>
    </source>
</evidence>
<evidence type="ECO:0000259" key="5">
    <source>
        <dbReference type="Pfam" id="PF00496"/>
    </source>
</evidence>
<dbReference type="InterPro" id="IPR000914">
    <property type="entry name" value="SBP_5_dom"/>
</dbReference>
<reference evidence="6 7" key="1">
    <citation type="submission" date="2024-07" db="EMBL/GenBank/DDBJ databases">
        <title>Genomic Encyclopedia of Type Strains, Phase V (KMG-V): Genome sequencing to study the core and pangenomes of soil and plant-associated prokaryotes.</title>
        <authorList>
            <person name="Whitman W."/>
        </authorList>
    </citation>
    <scope>NUCLEOTIDE SEQUENCE [LARGE SCALE GENOMIC DNA]</scope>
    <source>
        <strain evidence="6 7">USDA 222</strain>
    </source>
</reference>
<dbReference type="Proteomes" id="UP001565474">
    <property type="component" value="Unassembled WGS sequence"/>
</dbReference>
<organism evidence="6 7">
    <name type="scientific">Bradyrhizobium yuanmingense</name>
    <dbReference type="NCBI Taxonomy" id="108015"/>
    <lineage>
        <taxon>Bacteria</taxon>
        <taxon>Pseudomonadati</taxon>
        <taxon>Pseudomonadota</taxon>
        <taxon>Alphaproteobacteria</taxon>
        <taxon>Hyphomicrobiales</taxon>
        <taxon>Nitrobacteraceae</taxon>
        <taxon>Bradyrhizobium</taxon>
    </lineage>
</organism>
<evidence type="ECO:0000256" key="2">
    <source>
        <dbReference type="ARBA" id="ARBA00005695"/>
    </source>
</evidence>
<evidence type="ECO:0000256" key="4">
    <source>
        <dbReference type="SAM" id="MobiDB-lite"/>
    </source>
</evidence>
<feature type="compositionally biased region" description="Basic residues" evidence="4">
    <location>
        <begin position="516"/>
        <end position="527"/>
    </location>
</feature>
<evidence type="ECO:0000256" key="3">
    <source>
        <dbReference type="ARBA" id="ARBA00022729"/>
    </source>
</evidence>
<feature type="region of interest" description="Disordered" evidence="4">
    <location>
        <begin position="516"/>
        <end position="569"/>
    </location>
</feature>
<dbReference type="CDD" id="cd08513">
    <property type="entry name" value="PBP2_thermophilic_Hb8_like"/>
    <property type="match status" value="1"/>
</dbReference>
<comment type="caution">
    <text evidence="6">The sequence shown here is derived from an EMBL/GenBank/DDBJ whole genome shotgun (WGS) entry which is preliminary data.</text>
</comment>
<dbReference type="PANTHER" id="PTHR30290:SF38">
    <property type="entry name" value="D,D-DIPEPTIDE-BINDING PERIPLASMIC PROTEIN DDPA-RELATED"/>
    <property type="match status" value="1"/>
</dbReference>
<dbReference type="Gene3D" id="3.10.105.10">
    <property type="entry name" value="Dipeptide-binding Protein, Domain 3"/>
    <property type="match status" value="1"/>
</dbReference>